<organism evidence="2 3">
    <name type="scientific">Cylindrobasidium torrendii FP15055 ss-10</name>
    <dbReference type="NCBI Taxonomy" id="1314674"/>
    <lineage>
        <taxon>Eukaryota</taxon>
        <taxon>Fungi</taxon>
        <taxon>Dikarya</taxon>
        <taxon>Basidiomycota</taxon>
        <taxon>Agaricomycotina</taxon>
        <taxon>Agaricomycetes</taxon>
        <taxon>Agaricomycetidae</taxon>
        <taxon>Agaricales</taxon>
        <taxon>Marasmiineae</taxon>
        <taxon>Physalacriaceae</taxon>
        <taxon>Cylindrobasidium</taxon>
    </lineage>
</organism>
<gene>
    <name evidence="2" type="ORF">CYLTODRAFT_457927</name>
</gene>
<feature type="region of interest" description="Disordered" evidence="1">
    <location>
        <begin position="47"/>
        <end position="71"/>
    </location>
</feature>
<protein>
    <submittedName>
        <fullName evidence="2">Uncharacterized protein</fullName>
    </submittedName>
</protein>
<evidence type="ECO:0000313" key="2">
    <source>
        <dbReference type="EMBL" id="KIY63641.1"/>
    </source>
</evidence>
<dbReference type="EMBL" id="KN880682">
    <property type="protein sequence ID" value="KIY63641.1"/>
    <property type="molecule type" value="Genomic_DNA"/>
</dbReference>
<evidence type="ECO:0000313" key="3">
    <source>
        <dbReference type="Proteomes" id="UP000054007"/>
    </source>
</evidence>
<dbReference type="Proteomes" id="UP000054007">
    <property type="component" value="Unassembled WGS sequence"/>
</dbReference>
<sequence length="388" mass="42687">MAVAVLPVPQISISPAPPQDILDDAHALALSWPAMPEDEDGFRAKLLTPPPDVNTFGRRISPLANKPKGNGIDSERFQSMLKATRERAAPVISKPADLRKEVAIRAHKNKQIERRALFLSKVMAPPSPTATSLPKTPPESPAVFHYTLPSPGLVSPLALFDALNNDESGMGHLSYPRETWIEQVDFRSVTPVKESIAPSLVNEPPTPRSMPSLAEISARIQRQGPTVILEPAPRVSRLPAFLAAQPAQPAKAARPTLSVGRLQMPVHSKRHSMPAMPAAPMFDDELTTPPIPTIKITTTRVPHMRRHSAPHELSESNVFAFNGKHAAKDTLHREQTAKEMLSTLRRRMQPIPEEQDRKFRRHSAPADFSLGRPRSGFEHPVLLLPGGF</sequence>
<reference evidence="2 3" key="1">
    <citation type="journal article" date="2015" name="Fungal Genet. Biol.">
        <title>Evolution of novel wood decay mechanisms in Agaricales revealed by the genome sequences of Fistulina hepatica and Cylindrobasidium torrendii.</title>
        <authorList>
            <person name="Floudas D."/>
            <person name="Held B.W."/>
            <person name="Riley R."/>
            <person name="Nagy L.G."/>
            <person name="Koehler G."/>
            <person name="Ransdell A.S."/>
            <person name="Younus H."/>
            <person name="Chow J."/>
            <person name="Chiniquy J."/>
            <person name="Lipzen A."/>
            <person name="Tritt A."/>
            <person name="Sun H."/>
            <person name="Haridas S."/>
            <person name="LaButti K."/>
            <person name="Ohm R.A."/>
            <person name="Kues U."/>
            <person name="Blanchette R.A."/>
            <person name="Grigoriev I.V."/>
            <person name="Minto R.E."/>
            <person name="Hibbett D.S."/>
        </authorList>
    </citation>
    <scope>NUCLEOTIDE SEQUENCE [LARGE SCALE GENOMIC DNA]</scope>
    <source>
        <strain evidence="2 3">FP15055 ss-10</strain>
    </source>
</reference>
<dbReference type="OrthoDB" id="3250108at2759"/>
<keyword evidence="3" id="KW-1185">Reference proteome</keyword>
<proteinExistence type="predicted"/>
<dbReference type="AlphaFoldDB" id="A0A0D7B277"/>
<name>A0A0D7B277_9AGAR</name>
<accession>A0A0D7B277</accession>
<evidence type="ECO:0000256" key="1">
    <source>
        <dbReference type="SAM" id="MobiDB-lite"/>
    </source>
</evidence>